<keyword evidence="10" id="KW-1133">Transmembrane helix</keyword>
<evidence type="ECO:0000256" key="11">
    <source>
        <dbReference type="ARBA" id="ARBA00023136"/>
    </source>
</evidence>
<dbReference type="EC" id="2.7.10.1" evidence="2"/>
<keyword evidence="14" id="KW-0675">Receptor</keyword>
<evidence type="ECO:0000256" key="16">
    <source>
        <dbReference type="SAM" id="MobiDB-lite"/>
    </source>
</evidence>
<evidence type="ECO:0000256" key="17">
    <source>
        <dbReference type="SAM" id="SignalP"/>
    </source>
</evidence>
<evidence type="ECO:0000256" key="6">
    <source>
        <dbReference type="ARBA" id="ARBA00022729"/>
    </source>
</evidence>
<keyword evidence="7" id="KW-0547">Nucleotide-binding</keyword>
<evidence type="ECO:0000256" key="9">
    <source>
        <dbReference type="ARBA" id="ARBA00022840"/>
    </source>
</evidence>
<evidence type="ECO:0000313" key="19">
    <source>
        <dbReference type="EMBL" id="MBG8556452.1"/>
    </source>
</evidence>
<keyword evidence="12" id="KW-0829">Tyrosine-protein kinase</keyword>
<evidence type="ECO:0000256" key="1">
    <source>
        <dbReference type="ARBA" id="ARBA00004251"/>
    </source>
</evidence>
<evidence type="ECO:0000256" key="7">
    <source>
        <dbReference type="ARBA" id="ARBA00022741"/>
    </source>
</evidence>
<keyword evidence="13" id="KW-1015">Disulfide bond</keyword>
<sequence length="901" mass="88840">MTCRHVLSRLSLIVWPLLLTVPAALAQTGGAVGIGTTTPDPSAVLDVSSSSKGLLPPRLTTAQRDGIASPALGLTIYNITTSALNTWDGLRWVAALVDVGSFPTTSTTFRLTGAPQTYTVPAGVYHLQADLAGGAGGAVVTDQSIGQGLGGRVQAVLSVTPGQVLTIYVGGAGGFYAGGYNGGGSNITPDFGGGGASDIRVNGTTLSDRVLVAGGGGGRTYKANGGAGGGLTGGTGQAASDNYGAGTGGTGGSQSGPGAAGAGTYQNGPNAEPGTDNLGGTAGVFGGGGGGGYYGGGGGGYYSGGGGGSSYAGAGTSNVVHTSGYHLGDGYVKLTPIPVAGGFSAPVLDASNFVNGLWTKTGQTIHLTQASNNVGIGTSSPTEKLEVVGNAAVSGSTTVGGNALVSGYLGIGTNLPPAQRLTVDGNAAVSGSVGIGNGIPQNSLDVQSGGRTDSHPSGRALYVTGNFGDASDGAEFRLPNGRMGIGIGANSLYAAGSDANQHLNLMPKGTGNVGIGITSPELKLDVIGAIGLRTESPWDHLYLSHDGTKAVLRAGGAENGLSLQVGNSVDGSYGYFNQYYQEALRLLPDGRVGVGTSSPVSRLANTSADIAASNGYGGGAGSLSWMVEQAGYAALFYNKGGADNSEGVAVKVAAAAATALDVSRQASALTAGTPLLRVLGNGRVGIGVSSPYSQLANTTSNIVGSDGQGGNPGSLAWSANQQGYAAMFYNAGTTGVSNGLAVKVATTAAAALDVSQQASPTATGASLLRVQGNGRVGIGTNTPDAQLDVNGYLRVAGANDTPPVGTVPSVAFLRLTATLATAANTQTLLPHGLTSDAKILSLQVLVDCGNGNTTPPGFTDNAGELYYAYLNSGRVVLRTGAGASSNVVQGKTARILITYEQ</sequence>
<dbReference type="Pfam" id="PF12810">
    <property type="entry name" value="ALK_LTK_GRD"/>
    <property type="match status" value="1"/>
</dbReference>
<protein>
    <recommendedName>
        <fullName evidence="2">receptor protein-tyrosine kinase</fullName>
        <ecNumber evidence="2">2.7.10.1</ecNumber>
    </recommendedName>
</protein>
<evidence type="ECO:0000256" key="13">
    <source>
        <dbReference type="ARBA" id="ARBA00023157"/>
    </source>
</evidence>
<evidence type="ECO:0000259" key="18">
    <source>
        <dbReference type="Pfam" id="PF12810"/>
    </source>
</evidence>
<evidence type="ECO:0000256" key="10">
    <source>
        <dbReference type="ARBA" id="ARBA00022989"/>
    </source>
</evidence>
<dbReference type="Proteomes" id="UP000601099">
    <property type="component" value="Unassembled WGS sequence"/>
</dbReference>
<evidence type="ECO:0000256" key="5">
    <source>
        <dbReference type="ARBA" id="ARBA00022692"/>
    </source>
</evidence>
<keyword evidence="9" id="KW-0067">ATP-binding</keyword>
<name>A0ABS0L8K9_9BACT</name>
<organism evidence="19 20">
    <name type="scientific">Hymenobacter guriensis</name>
    <dbReference type="NCBI Taxonomy" id="2793065"/>
    <lineage>
        <taxon>Bacteria</taxon>
        <taxon>Pseudomonadati</taxon>
        <taxon>Bacteroidota</taxon>
        <taxon>Cytophagia</taxon>
        <taxon>Cytophagales</taxon>
        <taxon>Hymenobacteraceae</taxon>
        <taxon>Hymenobacter</taxon>
    </lineage>
</organism>
<gene>
    <name evidence="19" type="ORF">I5L79_23095</name>
</gene>
<keyword evidence="11" id="KW-0472">Membrane</keyword>
<reference evidence="19 20" key="1">
    <citation type="submission" date="2020-11" db="EMBL/GenBank/DDBJ databases">
        <title>Hymenobacter sp.</title>
        <authorList>
            <person name="Kim M.K."/>
        </authorList>
    </citation>
    <scope>NUCLEOTIDE SEQUENCE [LARGE SCALE GENOMIC DNA]</scope>
    <source>
        <strain evidence="19 20">BT594</strain>
    </source>
</reference>
<evidence type="ECO:0000256" key="4">
    <source>
        <dbReference type="ARBA" id="ARBA00022679"/>
    </source>
</evidence>
<keyword evidence="4" id="KW-0808">Transferase</keyword>
<keyword evidence="6 17" id="KW-0732">Signal</keyword>
<comment type="caution">
    <text evidence="19">The sequence shown here is derived from an EMBL/GenBank/DDBJ whole genome shotgun (WGS) entry which is preliminary data.</text>
</comment>
<comment type="subcellular location">
    <subcellularLocation>
        <location evidence="1">Cell membrane</location>
        <topology evidence="1">Single-pass type I membrane protein</topology>
    </subcellularLocation>
</comment>
<feature type="signal peptide" evidence="17">
    <location>
        <begin position="1"/>
        <end position="26"/>
    </location>
</feature>
<feature type="compositionally biased region" description="Gly residues" evidence="16">
    <location>
        <begin position="245"/>
        <end position="261"/>
    </location>
</feature>
<keyword evidence="15" id="KW-0325">Glycoprotein</keyword>
<keyword evidence="3" id="KW-1003">Cell membrane</keyword>
<accession>A0ABS0L8K9</accession>
<evidence type="ECO:0000313" key="20">
    <source>
        <dbReference type="Proteomes" id="UP000601099"/>
    </source>
</evidence>
<evidence type="ECO:0000256" key="12">
    <source>
        <dbReference type="ARBA" id="ARBA00023137"/>
    </source>
</evidence>
<dbReference type="InterPro" id="IPR055163">
    <property type="entry name" value="ALK/LTK-like_GRD"/>
</dbReference>
<evidence type="ECO:0000256" key="15">
    <source>
        <dbReference type="ARBA" id="ARBA00023180"/>
    </source>
</evidence>
<keyword evidence="20" id="KW-1185">Reference proteome</keyword>
<evidence type="ECO:0000256" key="8">
    <source>
        <dbReference type="ARBA" id="ARBA00022777"/>
    </source>
</evidence>
<evidence type="ECO:0000256" key="3">
    <source>
        <dbReference type="ARBA" id="ARBA00022475"/>
    </source>
</evidence>
<keyword evidence="8" id="KW-0418">Kinase</keyword>
<evidence type="ECO:0000256" key="14">
    <source>
        <dbReference type="ARBA" id="ARBA00023170"/>
    </source>
</evidence>
<keyword evidence="5" id="KW-0812">Transmembrane</keyword>
<evidence type="ECO:0000256" key="2">
    <source>
        <dbReference type="ARBA" id="ARBA00011902"/>
    </source>
</evidence>
<proteinExistence type="predicted"/>
<dbReference type="EMBL" id="JADWYK010000029">
    <property type="protein sequence ID" value="MBG8556452.1"/>
    <property type="molecule type" value="Genomic_DNA"/>
</dbReference>
<feature type="chain" id="PRO_5045521711" description="receptor protein-tyrosine kinase" evidence="17">
    <location>
        <begin position="27"/>
        <end position="901"/>
    </location>
</feature>
<feature type="domain" description="ALK/LTK-like glycine-rich" evidence="18">
    <location>
        <begin position="117"/>
        <end position="330"/>
    </location>
</feature>
<feature type="region of interest" description="Disordered" evidence="16">
    <location>
        <begin position="244"/>
        <end position="279"/>
    </location>
</feature>